<protein>
    <submittedName>
        <fullName evidence="4">BolA family transcriptional regulator</fullName>
    </submittedName>
    <submittedName>
        <fullName evidence="3">Transcriptional regulator BolA</fullName>
    </submittedName>
</protein>
<dbReference type="PIRSF" id="PIRSF003113">
    <property type="entry name" value="BolA"/>
    <property type="match status" value="1"/>
</dbReference>
<gene>
    <name evidence="4" type="ORF">HT99x_004805</name>
    <name evidence="3" type="ORF">HT99x_02159</name>
</gene>
<evidence type="ECO:0000313" key="4">
    <source>
        <dbReference type="EMBL" id="MCS5710739.1"/>
    </source>
</evidence>
<organism evidence="3">
    <name type="scientific">Candidatus Berkiella aquae</name>
    <dbReference type="NCBI Taxonomy" id="295108"/>
    <lineage>
        <taxon>Bacteria</taxon>
        <taxon>Pseudomonadati</taxon>
        <taxon>Pseudomonadota</taxon>
        <taxon>Gammaproteobacteria</taxon>
        <taxon>Candidatus Berkiellales</taxon>
        <taxon>Candidatus Berkiellaceae</taxon>
        <taxon>Candidatus Berkiella</taxon>
    </lineage>
</organism>
<dbReference type="InterPro" id="IPR036065">
    <property type="entry name" value="BolA-like_sf"/>
</dbReference>
<dbReference type="STRING" id="295108.HT99x_02159"/>
<sequence>MHPEDIQKMIQSKLPNSTVEVTGDGRHFEAIVVCAQFEGMGLLARQRAVYGTLDDHIHNGNIHALSIKAKTPAEWESEKK</sequence>
<dbReference type="Gene3D" id="3.30.300.90">
    <property type="entry name" value="BolA-like"/>
    <property type="match status" value="1"/>
</dbReference>
<comment type="caution">
    <text evidence="3">The sequence shown here is derived from an EMBL/GenBank/DDBJ whole genome shotgun (WGS) entry which is preliminary data.</text>
</comment>
<evidence type="ECO:0000313" key="3">
    <source>
        <dbReference type="EMBL" id="KRG20672.1"/>
    </source>
</evidence>
<dbReference type="AlphaFoldDB" id="A0A0Q9YJC6"/>
<dbReference type="RefSeq" id="WP_075066783.1">
    <property type="nucleotide sequence ID" value="NZ_LKAJ02000001.1"/>
</dbReference>
<reference evidence="3" key="1">
    <citation type="submission" date="2015-09" db="EMBL/GenBank/DDBJ databases">
        <title>Draft Genome Sequences of Two Novel Amoeba-resistant Intranuclear Bacteria, Candidatus Berkiella cookevillensis and Candidatus Berkiella aquae.</title>
        <authorList>
            <person name="Mehari Y.T."/>
            <person name="Arivett B.A."/>
            <person name="Farone A.L."/>
            <person name="Gunderson J.H."/>
            <person name="Farone M.B."/>
        </authorList>
    </citation>
    <scope>NUCLEOTIDE SEQUENCE [LARGE SCALE GENOMIC DNA]</scope>
    <source>
        <strain evidence="3">HT99</strain>
    </source>
</reference>
<reference evidence="4" key="3">
    <citation type="submission" date="2021-06" db="EMBL/GenBank/DDBJ databases">
        <title>Genomic Description and Analysis of Intracellular Bacteria, Candidatus Berkiella cookevillensis and Candidatus Berkiella aquae.</title>
        <authorList>
            <person name="Kidane D.T."/>
            <person name="Mehari Y.T."/>
            <person name="Rice F.C."/>
            <person name="Arivett B.A."/>
            <person name="Farone A.L."/>
            <person name="Berk S.G."/>
            <person name="Farone M.B."/>
        </authorList>
    </citation>
    <scope>NUCLEOTIDE SEQUENCE</scope>
    <source>
        <strain evidence="4">HT99</strain>
    </source>
</reference>
<dbReference type="InterPro" id="IPR050961">
    <property type="entry name" value="BolA/IbaG_stress_morph_reg"/>
</dbReference>
<dbReference type="PANTHER" id="PTHR46229">
    <property type="entry name" value="BOLA TRANSCRIPTION REGULATOR"/>
    <property type="match status" value="1"/>
</dbReference>
<dbReference type="OrthoDB" id="9801469at2"/>
<evidence type="ECO:0000256" key="2">
    <source>
        <dbReference type="RuleBase" id="RU003860"/>
    </source>
</evidence>
<keyword evidence="5" id="KW-1185">Reference proteome</keyword>
<dbReference type="Proteomes" id="UP000051497">
    <property type="component" value="Unassembled WGS sequence"/>
</dbReference>
<evidence type="ECO:0000313" key="5">
    <source>
        <dbReference type="Proteomes" id="UP000051497"/>
    </source>
</evidence>
<name>A0A0Q9YJC6_9GAMM</name>
<reference evidence="4" key="2">
    <citation type="journal article" date="2016" name="Genome Announc.">
        <title>Draft Genome Sequences of Two Novel Amoeba-Resistant Intranuclear Bacteria, 'Candidatus Berkiella cookevillensis' and 'Candidatus Berkiella aquae'.</title>
        <authorList>
            <person name="Mehari Y.T."/>
            <person name="Arivett B.A."/>
            <person name="Farone A.L."/>
            <person name="Gunderson J.H."/>
            <person name="Farone M.B."/>
        </authorList>
    </citation>
    <scope>NUCLEOTIDE SEQUENCE</scope>
    <source>
        <strain evidence="4">HT99</strain>
    </source>
</reference>
<dbReference type="SUPFAM" id="SSF82657">
    <property type="entry name" value="BolA-like"/>
    <property type="match status" value="1"/>
</dbReference>
<dbReference type="EMBL" id="LKAJ02000001">
    <property type="protein sequence ID" value="MCS5710739.1"/>
    <property type="molecule type" value="Genomic_DNA"/>
</dbReference>
<dbReference type="InterPro" id="IPR002634">
    <property type="entry name" value="BolA"/>
</dbReference>
<evidence type="ECO:0000256" key="1">
    <source>
        <dbReference type="ARBA" id="ARBA00005578"/>
    </source>
</evidence>
<dbReference type="PANTHER" id="PTHR46229:SF2">
    <property type="entry name" value="BOLA-LIKE PROTEIN 1"/>
    <property type="match status" value="1"/>
</dbReference>
<comment type="similarity">
    <text evidence="1 2">Belongs to the BolA/IbaG family.</text>
</comment>
<proteinExistence type="inferred from homology"/>
<dbReference type="Pfam" id="PF01722">
    <property type="entry name" value="BolA"/>
    <property type="match status" value="1"/>
</dbReference>
<dbReference type="EMBL" id="LKAJ01000009">
    <property type="protein sequence ID" value="KRG20672.1"/>
    <property type="molecule type" value="Genomic_DNA"/>
</dbReference>
<accession>A0A0Q9YJC6</accession>